<gene>
    <name evidence="2" type="ORF">BLI708_05525</name>
    <name evidence="1" type="ORF">Tam1G_0939</name>
</gene>
<proteinExistence type="predicted"/>
<dbReference type="Proteomes" id="UP000663067">
    <property type="component" value="Chromosome"/>
</dbReference>
<protein>
    <submittedName>
        <fullName evidence="1">Uncharacterized protein</fullName>
    </submittedName>
</protein>
<dbReference type="RefSeq" id="WP_101625667.1">
    <property type="nucleotide sequence ID" value="NZ_CP071591.1"/>
</dbReference>
<accession>A0A2N5ISZ3</accession>
<evidence type="ECO:0000313" key="1">
    <source>
        <dbReference type="EMBL" id="PLS25083.1"/>
    </source>
</evidence>
<organism evidence="1 3">
    <name type="scientific">Bifidobacterium imperatoris</name>
    <dbReference type="NCBI Taxonomy" id="2020965"/>
    <lineage>
        <taxon>Bacteria</taxon>
        <taxon>Bacillati</taxon>
        <taxon>Actinomycetota</taxon>
        <taxon>Actinomycetes</taxon>
        <taxon>Bifidobacteriales</taxon>
        <taxon>Bifidobacteriaceae</taxon>
        <taxon>Bifidobacterium</taxon>
    </lineage>
</organism>
<dbReference type="AlphaFoldDB" id="A0A2N5ISZ3"/>
<name>A0A2N5ISZ3_9BIFI</name>
<dbReference type="EMBL" id="NMWV01000011">
    <property type="protein sequence ID" value="PLS25083.1"/>
    <property type="molecule type" value="Genomic_DNA"/>
</dbReference>
<sequence length="231" mass="25951">MKKKKTITILIAIMTTLAVLTTALIINIKQAKAAGICSNITDCNGFYYDLNGTRYNADGMKQIADDISKNGNKSEWYDIILNNSGSGRILIDNKQYDVSMPYGMNTDDKASDPSKKTALTFEIYSYSKNNPELFAIDTTKTALSTWRDSELRKKVNIEVFNKLPVDLQKNIIPTVGMRNTIYQSANCNMVGVYCNPLESDINNTATIDKIHISTYSYQQGKYLGGYYIFNM</sequence>
<reference evidence="2 4" key="2">
    <citation type="submission" date="2021-03" db="EMBL/GenBank/DDBJ databases">
        <title>Genome sequencing of Bifidobacterium imperatoris JCM 32708.</title>
        <authorList>
            <person name="Kim J."/>
        </authorList>
    </citation>
    <scope>NUCLEOTIDE SEQUENCE [LARGE SCALE GENOMIC DNA]</scope>
    <source>
        <strain evidence="2 4">JCM 32708</strain>
    </source>
</reference>
<dbReference type="Proteomes" id="UP000234855">
    <property type="component" value="Unassembled WGS sequence"/>
</dbReference>
<dbReference type="EMBL" id="CP071591">
    <property type="protein sequence ID" value="QSY56751.1"/>
    <property type="molecule type" value="Genomic_DNA"/>
</dbReference>
<evidence type="ECO:0000313" key="2">
    <source>
        <dbReference type="EMBL" id="QSY56751.1"/>
    </source>
</evidence>
<evidence type="ECO:0000313" key="4">
    <source>
        <dbReference type="Proteomes" id="UP000663067"/>
    </source>
</evidence>
<reference evidence="1 3" key="1">
    <citation type="submission" date="2017-07" db="EMBL/GenBank/DDBJ databases">
        <title>Bifidobacterium novel species.</title>
        <authorList>
            <person name="Lugli G.A."/>
            <person name="Milani C."/>
            <person name="Duranti S."/>
            <person name="Mangifesta M."/>
        </authorList>
    </citation>
    <scope>NUCLEOTIDE SEQUENCE [LARGE SCALE GENOMIC DNA]</scope>
    <source>
        <strain evidence="1 3">45</strain>
    </source>
</reference>
<evidence type="ECO:0000313" key="3">
    <source>
        <dbReference type="Proteomes" id="UP000234855"/>
    </source>
</evidence>
<keyword evidence="4" id="KW-1185">Reference proteome</keyword>